<dbReference type="EMBL" id="VDEP01000337">
    <property type="protein sequence ID" value="KAA1102925.1"/>
    <property type="molecule type" value="Genomic_DNA"/>
</dbReference>
<comment type="caution">
    <text evidence="1">The sequence shown here is derived from an EMBL/GenBank/DDBJ whole genome shotgun (WGS) entry which is preliminary data.</text>
</comment>
<dbReference type="AlphaFoldDB" id="A0A5B0PMQ8"/>
<name>A0A5B0PMQ8_PUCGR</name>
<reference evidence="1 2" key="1">
    <citation type="submission" date="2019-05" db="EMBL/GenBank/DDBJ databases">
        <title>Emergence of the Ug99 lineage of the wheat stem rust pathogen through somatic hybridization.</title>
        <authorList>
            <person name="Li F."/>
            <person name="Upadhyaya N.M."/>
            <person name="Sperschneider J."/>
            <person name="Matny O."/>
            <person name="Nguyen-Phuc H."/>
            <person name="Mago R."/>
            <person name="Raley C."/>
            <person name="Miller M.E."/>
            <person name="Silverstein K.A.T."/>
            <person name="Henningsen E."/>
            <person name="Hirsch C.D."/>
            <person name="Visser B."/>
            <person name="Pretorius Z.A."/>
            <person name="Steffenson B.J."/>
            <person name="Schwessinger B."/>
            <person name="Dodds P.N."/>
            <person name="Figueroa M."/>
        </authorList>
    </citation>
    <scope>NUCLEOTIDE SEQUENCE [LARGE SCALE GENOMIC DNA]</scope>
    <source>
        <strain evidence="1 2">Ug99</strain>
    </source>
</reference>
<organism evidence="1 2">
    <name type="scientific">Puccinia graminis f. sp. tritici</name>
    <dbReference type="NCBI Taxonomy" id="56615"/>
    <lineage>
        <taxon>Eukaryota</taxon>
        <taxon>Fungi</taxon>
        <taxon>Dikarya</taxon>
        <taxon>Basidiomycota</taxon>
        <taxon>Pucciniomycotina</taxon>
        <taxon>Pucciniomycetes</taxon>
        <taxon>Pucciniales</taxon>
        <taxon>Pucciniaceae</taxon>
        <taxon>Puccinia</taxon>
    </lineage>
</organism>
<proteinExistence type="predicted"/>
<evidence type="ECO:0000313" key="1">
    <source>
        <dbReference type="EMBL" id="KAA1102925.1"/>
    </source>
</evidence>
<evidence type="ECO:0000313" key="2">
    <source>
        <dbReference type="Proteomes" id="UP000325313"/>
    </source>
</evidence>
<protein>
    <submittedName>
        <fullName evidence="1">Uncharacterized protein</fullName>
    </submittedName>
</protein>
<dbReference type="Proteomes" id="UP000325313">
    <property type="component" value="Unassembled WGS sequence"/>
</dbReference>
<accession>A0A5B0PMQ8</accession>
<sequence length="166" mass="18341">MSRTASEASTSSLTNAVLRNFNGFLDFVLEFWLATRLSCNNRLNHKSQCLVWICRPPNGCGATQLQSKYLCTSIIYKICCQVEVNPSNLGRLSLAIPAPNPPLTIIKLTIHSNQPIAFSSHRSVVPRPDLVKQRASSTSTLNKVDSTTPVYHFIGPLSNTFAFIEC</sequence>
<gene>
    <name evidence="1" type="ORF">PGTUg99_037370</name>
</gene>